<accession>A0ABP9HT70</accession>
<comment type="caution">
    <text evidence="1">The sequence shown here is derived from an EMBL/GenBank/DDBJ whole genome shotgun (WGS) entry which is preliminary data.</text>
</comment>
<organism evidence="1 2">
    <name type="scientific">Algibacter aquimarinus</name>
    <dbReference type="NCBI Taxonomy" id="1136748"/>
    <lineage>
        <taxon>Bacteria</taxon>
        <taxon>Pseudomonadati</taxon>
        <taxon>Bacteroidota</taxon>
        <taxon>Flavobacteriia</taxon>
        <taxon>Flavobacteriales</taxon>
        <taxon>Flavobacteriaceae</taxon>
        <taxon>Algibacter</taxon>
    </lineage>
</organism>
<sequence>MKKHFLIPQPPIAEKLTFLVDDLNETRTVGIATDLDKIEYNLKLIGDDFNQDLEIGINFLEKGITDVVDLGRYISVVAIKKDQTEGKMYFFDSTVDFSRDELIEQMKELFNESISNKFITIYDLMVSESSPSFDNVELLRPLES</sequence>
<dbReference type="RefSeq" id="WP_345170494.1">
    <property type="nucleotide sequence ID" value="NZ_BAABJK010000018.1"/>
</dbReference>
<dbReference type="Proteomes" id="UP001501692">
    <property type="component" value="Unassembled WGS sequence"/>
</dbReference>
<reference evidence="2" key="1">
    <citation type="journal article" date="2019" name="Int. J. Syst. Evol. Microbiol.">
        <title>The Global Catalogue of Microorganisms (GCM) 10K type strain sequencing project: providing services to taxonomists for standard genome sequencing and annotation.</title>
        <authorList>
            <consortium name="The Broad Institute Genomics Platform"/>
            <consortium name="The Broad Institute Genome Sequencing Center for Infectious Disease"/>
            <person name="Wu L."/>
            <person name="Ma J."/>
        </authorList>
    </citation>
    <scope>NUCLEOTIDE SEQUENCE [LARGE SCALE GENOMIC DNA]</scope>
    <source>
        <strain evidence="2">JCM 18287</strain>
    </source>
</reference>
<dbReference type="EMBL" id="BAABJK010000018">
    <property type="protein sequence ID" value="GAA4977713.1"/>
    <property type="molecule type" value="Genomic_DNA"/>
</dbReference>
<name>A0ABP9HT70_9FLAO</name>
<keyword evidence="2" id="KW-1185">Reference proteome</keyword>
<evidence type="ECO:0000313" key="2">
    <source>
        <dbReference type="Proteomes" id="UP001501692"/>
    </source>
</evidence>
<evidence type="ECO:0000313" key="1">
    <source>
        <dbReference type="EMBL" id="GAA4977713.1"/>
    </source>
</evidence>
<protein>
    <recommendedName>
        <fullName evidence="3">DUF695 domain-containing protein</fullName>
    </recommendedName>
</protein>
<gene>
    <name evidence="1" type="ORF">GCM10023315_30710</name>
</gene>
<proteinExistence type="predicted"/>
<evidence type="ECO:0008006" key="3">
    <source>
        <dbReference type="Google" id="ProtNLM"/>
    </source>
</evidence>